<keyword evidence="4" id="KW-0808">Transferase</keyword>
<evidence type="ECO:0000313" key="5">
    <source>
        <dbReference type="Proteomes" id="UP000285120"/>
    </source>
</evidence>
<dbReference type="GO" id="GO:0016301">
    <property type="term" value="F:kinase activity"/>
    <property type="evidence" value="ECO:0007669"/>
    <property type="project" value="UniProtKB-KW"/>
</dbReference>
<dbReference type="InterPro" id="IPR043129">
    <property type="entry name" value="ATPase_NBD"/>
</dbReference>
<dbReference type="Proteomes" id="UP000285120">
    <property type="component" value="Unassembled WGS sequence"/>
</dbReference>
<evidence type="ECO:0000256" key="3">
    <source>
        <dbReference type="ARBA" id="ARBA00022629"/>
    </source>
</evidence>
<keyword evidence="5" id="KW-1185">Reference proteome</keyword>
<accession>A0A419V8E3</accession>
<dbReference type="PANTHER" id="PTHR18964:SF149">
    <property type="entry name" value="BIFUNCTIONAL UDP-N-ACETYLGLUCOSAMINE 2-EPIMERASE_N-ACETYLMANNOSAMINE KINASE"/>
    <property type="match status" value="1"/>
</dbReference>
<dbReference type="PANTHER" id="PTHR18964">
    <property type="entry name" value="ROK (REPRESSOR, ORF, KINASE) FAMILY"/>
    <property type="match status" value="1"/>
</dbReference>
<dbReference type="InterPro" id="IPR000600">
    <property type="entry name" value="ROK"/>
</dbReference>
<gene>
    <name evidence="4" type="ORF">ATL39_0601</name>
</gene>
<evidence type="ECO:0000256" key="2">
    <source>
        <dbReference type="ARBA" id="ARBA00006479"/>
    </source>
</evidence>
<dbReference type="EMBL" id="RAPK01000006">
    <property type="protein sequence ID" value="RKD76384.1"/>
    <property type="molecule type" value="Genomic_DNA"/>
</dbReference>
<comment type="similarity">
    <text evidence="2">Belongs to the ROK (NagC/XylR) family.</text>
</comment>
<evidence type="ECO:0000256" key="1">
    <source>
        <dbReference type="ARBA" id="ARBA00002486"/>
    </source>
</evidence>
<dbReference type="SUPFAM" id="SSF46785">
    <property type="entry name" value="Winged helix' DNA-binding domain"/>
    <property type="match status" value="1"/>
</dbReference>
<dbReference type="Gene3D" id="1.10.10.10">
    <property type="entry name" value="Winged helix-like DNA-binding domain superfamily/Winged helix DNA-binding domain"/>
    <property type="match status" value="1"/>
</dbReference>
<dbReference type="GO" id="GO:0042732">
    <property type="term" value="P:D-xylose metabolic process"/>
    <property type="evidence" value="ECO:0007669"/>
    <property type="project" value="UniProtKB-KW"/>
</dbReference>
<keyword evidence="3" id="KW-0119">Carbohydrate metabolism</keyword>
<proteinExistence type="inferred from homology"/>
<organism evidence="4 5">
    <name type="scientific">Sinobaca qinghaiensis</name>
    <dbReference type="NCBI Taxonomy" id="342944"/>
    <lineage>
        <taxon>Bacteria</taxon>
        <taxon>Bacillati</taxon>
        <taxon>Bacillota</taxon>
        <taxon>Bacilli</taxon>
        <taxon>Bacillales</taxon>
        <taxon>Sporolactobacillaceae</taxon>
        <taxon>Sinobaca</taxon>
    </lineage>
</organism>
<dbReference type="PROSITE" id="PS01125">
    <property type="entry name" value="ROK"/>
    <property type="match status" value="1"/>
</dbReference>
<dbReference type="Gene3D" id="3.30.420.40">
    <property type="match status" value="2"/>
</dbReference>
<keyword evidence="3" id="KW-0859">Xylose metabolism</keyword>
<dbReference type="InterPro" id="IPR036390">
    <property type="entry name" value="WH_DNA-bd_sf"/>
</dbReference>
<dbReference type="SUPFAM" id="SSF53067">
    <property type="entry name" value="Actin-like ATPase domain"/>
    <property type="match status" value="1"/>
</dbReference>
<dbReference type="Pfam" id="PF00480">
    <property type="entry name" value="ROK"/>
    <property type="match status" value="1"/>
</dbReference>
<evidence type="ECO:0000313" key="4">
    <source>
        <dbReference type="EMBL" id="RKD76384.1"/>
    </source>
</evidence>
<name>A0A419V8E3_9BACL</name>
<dbReference type="AlphaFoldDB" id="A0A419V8E3"/>
<reference evidence="4 5" key="1">
    <citation type="submission" date="2018-09" db="EMBL/GenBank/DDBJ databases">
        <title>Genomic Encyclopedia of Archaeal and Bacterial Type Strains, Phase II (KMG-II): from individual species to whole genera.</title>
        <authorList>
            <person name="Goeker M."/>
        </authorList>
    </citation>
    <scope>NUCLEOTIDE SEQUENCE [LARGE SCALE GENOMIC DNA]</scope>
    <source>
        <strain evidence="4 5">DSM 17008</strain>
    </source>
</reference>
<sequence length="394" mass="44056">MNTGDTHYIKRMNRRIIIENVIKHVSLSRSELSRITGLNKATISSQVGELMEEGHIVERETGASVTRGRKPIMIEINERAGFTIGIDIDEQVTNILCCDLKGQLIHRQSVALDTHYFDEMTESLLHILKEDILPAVSLLQEIPLVGIGVGIHGIVNNDHQIVFTPKQEWADEDIKSRLEQEMNVPVFIDNSANLSVFAEQVYYEQVSDLFCLTLHSGIGLGIIKDFDIYRGFQGFAGEIGHMIVEPNGLPCPCGNHGCWELYASNKALLKNLHQDAAQLSTESMAALFHKEVQGSVLDNYLDYLALGLNNVINIFNPERIVINSALFSARPELLAALTSRFQSKFNNYDELKISRLNEDACAYGAAALAFKGFFDITIVDHSKRHSEKMNVDLV</sequence>
<comment type="caution">
    <text evidence="4">The sequence shown here is derived from an EMBL/GenBank/DDBJ whole genome shotgun (WGS) entry which is preliminary data.</text>
</comment>
<protein>
    <submittedName>
        <fullName evidence="4">Putative NBD/HSP70 family sugar kinase</fullName>
    </submittedName>
</protein>
<keyword evidence="4" id="KW-0418">Kinase</keyword>
<dbReference type="InterPro" id="IPR036388">
    <property type="entry name" value="WH-like_DNA-bd_sf"/>
</dbReference>
<comment type="function">
    <text evidence="1">Transcriptional repressor of xylose-utilizing enzymes.</text>
</comment>
<dbReference type="InterPro" id="IPR049874">
    <property type="entry name" value="ROK_cs"/>
</dbReference>
<dbReference type="RefSeq" id="WP_170146820.1">
    <property type="nucleotide sequence ID" value="NZ_RAPK01000006.1"/>
</dbReference>